<organism evidence="1 2">
    <name type="scientific">Opisthorchis viverrini</name>
    <name type="common">Southeast Asian liver fluke</name>
    <dbReference type="NCBI Taxonomy" id="6198"/>
    <lineage>
        <taxon>Eukaryota</taxon>
        <taxon>Metazoa</taxon>
        <taxon>Spiralia</taxon>
        <taxon>Lophotrochozoa</taxon>
        <taxon>Platyhelminthes</taxon>
        <taxon>Trematoda</taxon>
        <taxon>Digenea</taxon>
        <taxon>Opisthorchiida</taxon>
        <taxon>Opisthorchiata</taxon>
        <taxon>Opisthorchiidae</taxon>
        <taxon>Opisthorchis</taxon>
    </lineage>
</organism>
<evidence type="ECO:0000313" key="2">
    <source>
        <dbReference type="Proteomes" id="UP000054324"/>
    </source>
</evidence>
<dbReference type="CTD" id="20329896"/>
<evidence type="ECO:0000313" key="1">
    <source>
        <dbReference type="EMBL" id="KER18954.1"/>
    </source>
</evidence>
<accession>A0A074ZUR8</accession>
<name>A0A074ZUR8_OPIVI</name>
<dbReference type="RefSeq" id="XP_009177299.1">
    <property type="nucleotide sequence ID" value="XM_009179035.1"/>
</dbReference>
<dbReference type="KEGG" id="ovi:T265_15731"/>
<dbReference type="GeneID" id="20329896"/>
<dbReference type="Proteomes" id="UP000054324">
    <property type="component" value="Unassembled WGS sequence"/>
</dbReference>
<gene>
    <name evidence="1" type="ORF">T265_15731</name>
</gene>
<proteinExistence type="predicted"/>
<dbReference type="EMBL" id="KL597436">
    <property type="protein sequence ID" value="KER18954.1"/>
    <property type="molecule type" value="Genomic_DNA"/>
</dbReference>
<feature type="non-terminal residue" evidence="1">
    <location>
        <position position="1"/>
    </location>
</feature>
<reference evidence="1 2" key="1">
    <citation type="submission" date="2013-11" db="EMBL/GenBank/DDBJ databases">
        <title>Opisthorchis viverrini - life in the bile duct.</title>
        <authorList>
            <person name="Young N.D."/>
            <person name="Nagarajan N."/>
            <person name="Lin S.J."/>
            <person name="Korhonen P.K."/>
            <person name="Jex A.R."/>
            <person name="Hall R.S."/>
            <person name="Safavi-Hemami H."/>
            <person name="Kaewkong W."/>
            <person name="Bertrand D."/>
            <person name="Gao S."/>
            <person name="Seet Q."/>
            <person name="Wongkham S."/>
            <person name="Teh B.T."/>
            <person name="Wongkham C."/>
            <person name="Intapan P.M."/>
            <person name="Maleewong W."/>
            <person name="Yang X."/>
            <person name="Hu M."/>
            <person name="Wang Z."/>
            <person name="Hofmann A."/>
            <person name="Sternberg P.W."/>
            <person name="Tan P."/>
            <person name="Wang J."/>
            <person name="Gasser R.B."/>
        </authorList>
    </citation>
    <scope>NUCLEOTIDE SEQUENCE [LARGE SCALE GENOMIC DNA]</scope>
</reference>
<sequence length="139" mass="15856">EELDGLIQAYVPIQLTSERLRAGLPQRYTKSSVISLEYRWYENHLDRLDPPTYIVLVKLESNHMRLVLHKILPVAFGQFPLEELVNLARGLADALLTMLQLQLKRNGSTVDEMQTKKANLSNGLQYGDPSDQRILVLSL</sequence>
<dbReference type="AlphaFoldDB" id="A0A074ZUR8"/>
<protein>
    <submittedName>
        <fullName evidence="1">Uncharacterized protein</fullName>
    </submittedName>
</protein>
<feature type="non-terminal residue" evidence="1">
    <location>
        <position position="139"/>
    </location>
</feature>
<keyword evidence="2" id="KW-1185">Reference proteome</keyword>